<evidence type="ECO:0000313" key="2">
    <source>
        <dbReference type="EMBL" id="KAL0954777.1"/>
    </source>
</evidence>
<feature type="signal peptide" evidence="1">
    <location>
        <begin position="1"/>
        <end position="24"/>
    </location>
</feature>
<keyword evidence="1" id="KW-0732">Signal</keyword>
<dbReference type="EMBL" id="JASNQZ010000007">
    <property type="protein sequence ID" value="KAL0954777.1"/>
    <property type="molecule type" value="Genomic_DNA"/>
</dbReference>
<comment type="caution">
    <text evidence="2">The sequence shown here is derived from an EMBL/GenBank/DDBJ whole genome shotgun (WGS) entry which is preliminary data.</text>
</comment>
<sequence>MFRQLALIAALAVFSAALPSSIDAASLRVRRASNSTVASGSGNIACDEARLSILLALTVAGDATDKIVPSELSSATSLAAAQKGLAMANTGIKQIALAITNKQPPPAESRDLVGGGIGIALSALGSINGTDATNGNLTLANAQLQKAATAGDDVVTNCK</sequence>
<keyword evidence="3" id="KW-1185">Reference proteome</keyword>
<evidence type="ECO:0000313" key="3">
    <source>
        <dbReference type="Proteomes" id="UP001556367"/>
    </source>
</evidence>
<evidence type="ECO:0000256" key="1">
    <source>
        <dbReference type="SAM" id="SignalP"/>
    </source>
</evidence>
<organism evidence="2 3">
    <name type="scientific">Hohenbuehelia grisea</name>
    <dbReference type="NCBI Taxonomy" id="104357"/>
    <lineage>
        <taxon>Eukaryota</taxon>
        <taxon>Fungi</taxon>
        <taxon>Dikarya</taxon>
        <taxon>Basidiomycota</taxon>
        <taxon>Agaricomycotina</taxon>
        <taxon>Agaricomycetes</taxon>
        <taxon>Agaricomycetidae</taxon>
        <taxon>Agaricales</taxon>
        <taxon>Pleurotineae</taxon>
        <taxon>Pleurotaceae</taxon>
        <taxon>Hohenbuehelia</taxon>
    </lineage>
</organism>
<protein>
    <submittedName>
        <fullName evidence="2">Uncharacterized protein</fullName>
    </submittedName>
</protein>
<name>A0ABR3JGG3_9AGAR</name>
<proteinExistence type="predicted"/>
<gene>
    <name evidence="2" type="ORF">HGRIS_003727</name>
</gene>
<dbReference type="Proteomes" id="UP001556367">
    <property type="component" value="Unassembled WGS sequence"/>
</dbReference>
<accession>A0ABR3JGG3</accession>
<reference evidence="3" key="1">
    <citation type="submission" date="2024-06" db="EMBL/GenBank/DDBJ databases">
        <title>Multi-omics analyses provide insights into the biosynthesis of the anticancer antibiotic pleurotin in Hohenbuehelia grisea.</title>
        <authorList>
            <person name="Weaver J.A."/>
            <person name="Alberti F."/>
        </authorList>
    </citation>
    <scope>NUCLEOTIDE SEQUENCE [LARGE SCALE GENOMIC DNA]</scope>
    <source>
        <strain evidence="3">T-177</strain>
    </source>
</reference>
<feature type="chain" id="PRO_5045477470" evidence="1">
    <location>
        <begin position="25"/>
        <end position="159"/>
    </location>
</feature>